<evidence type="ECO:0000313" key="1">
    <source>
        <dbReference type="EMBL" id="KIJ47878.1"/>
    </source>
</evidence>
<name>A0A0C9UW29_SPHS4</name>
<keyword evidence="2" id="KW-1185">Reference proteome</keyword>
<organism evidence="1 2">
    <name type="scientific">Sphaerobolus stellatus (strain SS14)</name>
    <dbReference type="NCBI Taxonomy" id="990650"/>
    <lineage>
        <taxon>Eukaryota</taxon>
        <taxon>Fungi</taxon>
        <taxon>Dikarya</taxon>
        <taxon>Basidiomycota</taxon>
        <taxon>Agaricomycotina</taxon>
        <taxon>Agaricomycetes</taxon>
        <taxon>Phallomycetidae</taxon>
        <taxon>Geastrales</taxon>
        <taxon>Sphaerobolaceae</taxon>
        <taxon>Sphaerobolus</taxon>
    </lineage>
</organism>
<sequence>MTAADVFIFWDAIAATIKEVLGRFRSVTEVTNEVTLKNKGLEPKDLASTS</sequence>
<dbReference type="AlphaFoldDB" id="A0A0C9UW29"/>
<dbReference type="EMBL" id="KN837100">
    <property type="protein sequence ID" value="KIJ47878.1"/>
    <property type="molecule type" value="Genomic_DNA"/>
</dbReference>
<gene>
    <name evidence="1" type="ORF">M422DRAFT_248467</name>
</gene>
<dbReference type="Proteomes" id="UP000054279">
    <property type="component" value="Unassembled WGS sequence"/>
</dbReference>
<accession>A0A0C9UW29</accession>
<proteinExistence type="predicted"/>
<dbReference type="HOGENOM" id="CLU_3126009_0_0_1"/>
<protein>
    <submittedName>
        <fullName evidence="1">Uncharacterized protein</fullName>
    </submittedName>
</protein>
<reference evidence="1 2" key="1">
    <citation type="submission" date="2014-06" db="EMBL/GenBank/DDBJ databases">
        <title>Evolutionary Origins and Diversification of the Mycorrhizal Mutualists.</title>
        <authorList>
            <consortium name="DOE Joint Genome Institute"/>
            <consortium name="Mycorrhizal Genomics Consortium"/>
            <person name="Kohler A."/>
            <person name="Kuo A."/>
            <person name="Nagy L.G."/>
            <person name="Floudas D."/>
            <person name="Copeland A."/>
            <person name="Barry K.W."/>
            <person name="Cichocki N."/>
            <person name="Veneault-Fourrey C."/>
            <person name="LaButti K."/>
            <person name="Lindquist E.A."/>
            <person name="Lipzen A."/>
            <person name="Lundell T."/>
            <person name="Morin E."/>
            <person name="Murat C."/>
            <person name="Riley R."/>
            <person name="Ohm R."/>
            <person name="Sun H."/>
            <person name="Tunlid A."/>
            <person name="Henrissat B."/>
            <person name="Grigoriev I.V."/>
            <person name="Hibbett D.S."/>
            <person name="Martin F."/>
        </authorList>
    </citation>
    <scope>NUCLEOTIDE SEQUENCE [LARGE SCALE GENOMIC DNA]</scope>
    <source>
        <strain evidence="1 2">SS14</strain>
    </source>
</reference>
<evidence type="ECO:0000313" key="2">
    <source>
        <dbReference type="Proteomes" id="UP000054279"/>
    </source>
</evidence>